<dbReference type="InterPro" id="IPR019826">
    <property type="entry name" value="Carboxylesterase_B_AS"/>
</dbReference>
<dbReference type="InterPro" id="IPR029058">
    <property type="entry name" value="AB_hydrolase_fold"/>
</dbReference>
<evidence type="ECO:0000256" key="2">
    <source>
        <dbReference type="ARBA" id="ARBA00010515"/>
    </source>
</evidence>
<comment type="caution">
    <text evidence="6">The sequence shown here is derived from an EMBL/GenBank/DDBJ whole genome shotgun (WGS) entry which is preliminary data.</text>
</comment>
<dbReference type="Pfam" id="PF00135">
    <property type="entry name" value="COesterase"/>
    <property type="match status" value="1"/>
</dbReference>
<proteinExistence type="inferred from homology"/>
<dbReference type="EMBL" id="JACHJV010000003">
    <property type="protein sequence ID" value="MBB4928331.1"/>
    <property type="molecule type" value="Genomic_DNA"/>
</dbReference>
<evidence type="ECO:0000259" key="5">
    <source>
        <dbReference type="Pfam" id="PF00135"/>
    </source>
</evidence>
<dbReference type="Gene3D" id="3.40.50.1820">
    <property type="entry name" value="alpha/beta hydrolase"/>
    <property type="match status" value="1"/>
</dbReference>
<evidence type="ECO:0000256" key="3">
    <source>
        <dbReference type="ARBA" id="ARBA00022801"/>
    </source>
</evidence>
<protein>
    <recommendedName>
        <fullName evidence="4">Carboxylic ester hydrolase</fullName>
        <ecNumber evidence="4">3.1.1.-</ecNumber>
    </recommendedName>
</protein>
<dbReference type="AlphaFoldDB" id="A0A7W7RBI5"/>
<gene>
    <name evidence="6" type="ORF">FHR34_007428</name>
</gene>
<evidence type="ECO:0000256" key="4">
    <source>
        <dbReference type="RuleBase" id="RU361235"/>
    </source>
</evidence>
<feature type="domain" description="Carboxylesterase type B" evidence="5">
    <location>
        <begin position="7"/>
        <end position="463"/>
    </location>
</feature>
<keyword evidence="7" id="KW-1185">Reference proteome</keyword>
<dbReference type="PROSITE" id="PS00122">
    <property type="entry name" value="CARBOXYLESTERASE_B_1"/>
    <property type="match status" value="1"/>
</dbReference>
<keyword evidence="3 4" id="KW-0378">Hydrolase</keyword>
<organism evidence="6 7">
    <name type="scientific">Kitasatospora kifunensis</name>
    <name type="common">Streptomyces kifunensis</name>
    <dbReference type="NCBI Taxonomy" id="58351"/>
    <lineage>
        <taxon>Bacteria</taxon>
        <taxon>Bacillati</taxon>
        <taxon>Actinomycetota</taxon>
        <taxon>Actinomycetes</taxon>
        <taxon>Kitasatosporales</taxon>
        <taxon>Streptomycetaceae</taxon>
        <taxon>Kitasatospora</taxon>
    </lineage>
</organism>
<evidence type="ECO:0000256" key="1">
    <source>
        <dbReference type="ARBA" id="ARBA00005964"/>
    </source>
</evidence>
<dbReference type="PANTHER" id="PTHR11559">
    <property type="entry name" value="CARBOXYLESTERASE"/>
    <property type="match status" value="1"/>
</dbReference>
<reference evidence="6 7" key="1">
    <citation type="submission" date="2020-08" db="EMBL/GenBank/DDBJ databases">
        <title>Sequencing the genomes of 1000 actinobacteria strains.</title>
        <authorList>
            <person name="Klenk H.-P."/>
        </authorList>
    </citation>
    <scope>NUCLEOTIDE SEQUENCE [LARGE SCALE GENOMIC DNA]</scope>
    <source>
        <strain evidence="6 7">DSM 41654</strain>
    </source>
</reference>
<dbReference type="InterPro" id="IPR050309">
    <property type="entry name" value="Type-B_Carboxylest/Lipase"/>
</dbReference>
<comment type="similarity">
    <text evidence="1 4">Belongs to the type-B carboxylesterase/lipase family.</text>
</comment>
<name>A0A7W7RBI5_KITKI</name>
<dbReference type="SUPFAM" id="SSF53474">
    <property type="entry name" value="alpha/beta-Hydrolases"/>
    <property type="match status" value="1"/>
</dbReference>
<dbReference type="GO" id="GO:0016787">
    <property type="term" value="F:hydrolase activity"/>
    <property type="evidence" value="ECO:0007669"/>
    <property type="project" value="UniProtKB-KW"/>
</dbReference>
<sequence>MSPQAYPVVETPAGAVRGVRDGSGERYRALPYAAPPTGAGRFAPPAPHPGWSGVRDGTLPSPTAPQPARDFGRLDMIPYFGPGWVPGEEYLTVDVHTPGADGGRRPVMVFVHGGGFVTGSNRAALYDGSAFARDGVVLVTVNYRLGIPGFLDLAGAPANRGLLDVLAALGWVHDTIAAFGGDPENVTVFGQSAGATLTGALLATPQAGGLFRRAIVQSGNGTGAFTPEQAQRVTATAAAALGVEPTAEAFAPIPDERFLTILPALTGLDLRTSTATDPLAGLSPFSLVLPVQPADALAHGPARDVDLLIGTNTEEGHLYLVPRGDLESTTEADVLAVATRAHADPETTLAAHRAARPDETPGELRSAVLGQALYEAGTTRMARAHARISGGRTHLYSFGYRSTALDGRLGAAHTVELPFVFDIADKPWLHGDTRLLGPDPAPAGLAARVHGAWVAFAATGNPGWAAYDPQRPAVEILGEWMNGLTSRSRVRGRSATQRPPTVRSPVAAAAVTMP</sequence>
<dbReference type="Proteomes" id="UP000540506">
    <property type="component" value="Unassembled WGS sequence"/>
</dbReference>
<comment type="similarity">
    <text evidence="2">Belongs to the 'GDXG' lipolytic enzyme family.</text>
</comment>
<dbReference type="InterPro" id="IPR002168">
    <property type="entry name" value="Lipase_GDXG_HIS_AS"/>
</dbReference>
<dbReference type="PROSITE" id="PS01173">
    <property type="entry name" value="LIPASE_GDXG_HIS"/>
    <property type="match status" value="1"/>
</dbReference>
<dbReference type="RefSeq" id="WP_184945617.1">
    <property type="nucleotide sequence ID" value="NZ_JACHJV010000003.1"/>
</dbReference>
<dbReference type="EC" id="3.1.1.-" evidence="4"/>
<accession>A0A7W7RBI5</accession>
<evidence type="ECO:0000313" key="7">
    <source>
        <dbReference type="Proteomes" id="UP000540506"/>
    </source>
</evidence>
<evidence type="ECO:0000313" key="6">
    <source>
        <dbReference type="EMBL" id="MBB4928331.1"/>
    </source>
</evidence>
<dbReference type="InterPro" id="IPR002018">
    <property type="entry name" value="CarbesteraseB"/>
</dbReference>